<evidence type="ECO:0000256" key="12">
    <source>
        <dbReference type="ARBA" id="ARBA00022695"/>
    </source>
</evidence>
<evidence type="ECO:0000256" key="9">
    <source>
        <dbReference type="ARBA" id="ARBA00022516"/>
    </source>
</evidence>
<dbReference type="EC" id="2.7.7.41" evidence="6 18"/>
<feature type="transmembrane region" description="Helical" evidence="19">
    <location>
        <begin position="109"/>
        <end position="129"/>
    </location>
</feature>
<dbReference type="InterPro" id="IPR000374">
    <property type="entry name" value="PC_trans"/>
</dbReference>
<sequence>MLKTRILTALVLAPLVIWAVLGLSNAWFALVLGAIILGGVWELGNLSGIGAVSARLVLVALAGIGLWLLFGLRAAAWTGPFLQILAAAWLLNLLLLLSGRFSPRERTGLNLPWLFMGLVALTGAWLAFVKLHGRADHGPQLMLFAMILVWVADSGAYFAGRAFGRRKLAPHISPGKTVEGVLGALAGGAVAGTVLIWLKWLPLSPVVVVLLCVGTVLVSVGGDLWESFLKRERGIKDSGNILPGHGGVLDRIDAQLASAPFFVGCLITLGVLS</sequence>
<feature type="transmembrane region" description="Helical" evidence="19">
    <location>
        <begin position="76"/>
        <end position="97"/>
    </location>
</feature>
<dbReference type="PANTHER" id="PTHR46382:SF1">
    <property type="entry name" value="PHOSPHATIDATE CYTIDYLYLTRANSFERASE"/>
    <property type="match status" value="1"/>
</dbReference>
<evidence type="ECO:0000256" key="18">
    <source>
        <dbReference type="RuleBase" id="RU003938"/>
    </source>
</evidence>
<evidence type="ECO:0000256" key="17">
    <source>
        <dbReference type="ARBA" id="ARBA00023264"/>
    </source>
</evidence>
<dbReference type="AlphaFoldDB" id="A0A831RUX7"/>
<feature type="transmembrane region" description="Helical" evidence="19">
    <location>
        <begin position="49"/>
        <end position="70"/>
    </location>
</feature>
<evidence type="ECO:0000256" key="15">
    <source>
        <dbReference type="ARBA" id="ARBA00023136"/>
    </source>
</evidence>
<organism evidence="20">
    <name type="scientific">Thiolapillus brandeum</name>
    <dbReference type="NCBI Taxonomy" id="1076588"/>
    <lineage>
        <taxon>Bacteria</taxon>
        <taxon>Pseudomonadati</taxon>
        <taxon>Pseudomonadota</taxon>
        <taxon>Gammaproteobacteria</taxon>
        <taxon>Chromatiales</taxon>
        <taxon>Sedimenticolaceae</taxon>
        <taxon>Thiolapillus</taxon>
    </lineage>
</organism>
<evidence type="ECO:0000256" key="10">
    <source>
        <dbReference type="ARBA" id="ARBA00022679"/>
    </source>
</evidence>
<keyword evidence="11 18" id="KW-0812">Transmembrane</keyword>
<dbReference type="PROSITE" id="PS01315">
    <property type="entry name" value="CDS"/>
    <property type="match status" value="1"/>
</dbReference>
<feature type="transmembrane region" description="Helical" evidence="19">
    <location>
        <begin position="206"/>
        <end position="225"/>
    </location>
</feature>
<name>A0A831RUX7_9GAMM</name>
<comment type="pathway">
    <text evidence="4">Lipid metabolism.</text>
</comment>
<evidence type="ECO:0000256" key="4">
    <source>
        <dbReference type="ARBA" id="ARBA00005189"/>
    </source>
</evidence>
<evidence type="ECO:0000256" key="11">
    <source>
        <dbReference type="ARBA" id="ARBA00022692"/>
    </source>
</evidence>
<keyword evidence="9" id="KW-0444">Lipid biosynthesis</keyword>
<keyword evidence="14" id="KW-0443">Lipid metabolism</keyword>
<keyword evidence="16" id="KW-0594">Phospholipid biosynthesis</keyword>
<dbReference type="PANTHER" id="PTHR46382">
    <property type="entry name" value="PHOSPHATIDATE CYTIDYLYLTRANSFERASE"/>
    <property type="match status" value="1"/>
</dbReference>
<evidence type="ECO:0000256" key="3">
    <source>
        <dbReference type="ARBA" id="ARBA00005119"/>
    </source>
</evidence>
<evidence type="ECO:0000313" key="20">
    <source>
        <dbReference type="EMBL" id="HEC06324.1"/>
    </source>
</evidence>
<evidence type="ECO:0000256" key="8">
    <source>
        <dbReference type="ARBA" id="ARBA00022475"/>
    </source>
</evidence>
<comment type="pathway">
    <text evidence="3 18">Phospholipid metabolism; CDP-diacylglycerol biosynthesis; CDP-diacylglycerol from sn-glycerol 3-phosphate: step 3/3.</text>
</comment>
<evidence type="ECO:0000256" key="19">
    <source>
        <dbReference type="SAM" id="Phobius"/>
    </source>
</evidence>
<dbReference type="UniPathway" id="UPA00557">
    <property type="reaction ID" value="UER00614"/>
</dbReference>
<protein>
    <recommendedName>
        <fullName evidence="7 18">Phosphatidate cytidylyltransferase</fullName>
        <ecNumber evidence="6 18">2.7.7.41</ecNumber>
    </recommendedName>
</protein>
<evidence type="ECO:0000256" key="7">
    <source>
        <dbReference type="ARBA" id="ARBA00019373"/>
    </source>
</evidence>
<gene>
    <name evidence="20" type="ORF">ENJ12_05715</name>
</gene>
<keyword evidence="12 18" id="KW-0548">Nucleotidyltransferase</keyword>
<dbReference type="Pfam" id="PF01148">
    <property type="entry name" value="CTP_transf_1"/>
    <property type="match status" value="1"/>
</dbReference>
<evidence type="ECO:0000256" key="1">
    <source>
        <dbReference type="ARBA" id="ARBA00001698"/>
    </source>
</evidence>
<dbReference type="GO" id="GO:0005886">
    <property type="term" value="C:plasma membrane"/>
    <property type="evidence" value="ECO:0007669"/>
    <property type="project" value="UniProtKB-SubCell"/>
</dbReference>
<proteinExistence type="inferred from homology"/>
<keyword evidence="17" id="KW-1208">Phospholipid metabolism</keyword>
<comment type="subcellular location">
    <subcellularLocation>
        <location evidence="2">Cell membrane</location>
        <topology evidence="2">Multi-pass membrane protein</topology>
    </subcellularLocation>
</comment>
<feature type="transmembrane region" description="Helical" evidence="19">
    <location>
        <begin position="6"/>
        <end position="37"/>
    </location>
</feature>
<dbReference type="GO" id="GO:0004605">
    <property type="term" value="F:phosphatidate cytidylyltransferase activity"/>
    <property type="evidence" value="ECO:0007669"/>
    <property type="project" value="UniProtKB-EC"/>
</dbReference>
<keyword evidence="13 19" id="KW-1133">Transmembrane helix</keyword>
<reference evidence="20" key="1">
    <citation type="journal article" date="2020" name="mSystems">
        <title>Genome- and Community-Level Interaction Insights into Carbon Utilization and Element Cycling Functions of Hydrothermarchaeota in Hydrothermal Sediment.</title>
        <authorList>
            <person name="Zhou Z."/>
            <person name="Liu Y."/>
            <person name="Xu W."/>
            <person name="Pan J."/>
            <person name="Luo Z.H."/>
            <person name="Li M."/>
        </authorList>
    </citation>
    <scope>NUCLEOTIDE SEQUENCE [LARGE SCALE GENOMIC DNA]</scope>
    <source>
        <strain evidence="20">HyVt-458</strain>
    </source>
</reference>
<feature type="transmembrane region" description="Helical" evidence="19">
    <location>
        <begin position="181"/>
        <end position="200"/>
    </location>
</feature>
<keyword evidence="15 19" id="KW-0472">Membrane</keyword>
<evidence type="ECO:0000256" key="2">
    <source>
        <dbReference type="ARBA" id="ARBA00004651"/>
    </source>
</evidence>
<evidence type="ECO:0000256" key="5">
    <source>
        <dbReference type="ARBA" id="ARBA00010185"/>
    </source>
</evidence>
<comment type="similarity">
    <text evidence="5 18">Belongs to the CDS family.</text>
</comment>
<evidence type="ECO:0000256" key="14">
    <source>
        <dbReference type="ARBA" id="ARBA00023098"/>
    </source>
</evidence>
<comment type="catalytic activity">
    <reaction evidence="1 18">
        <text>a 1,2-diacyl-sn-glycero-3-phosphate + CTP + H(+) = a CDP-1,2-diacyl-sn-glycerol + diphosphate</text>
        <dbReference type="Rhea" id="RHEA:16229"/>
        <dbReference type="ChEBI" id="CHEBI:15378"/>
        <dbReference type="ChEBI" id="CHEBI:33019"/>
        <dbReference type="ChEBI" id="CHEBI:37563"/>
        <dbReference type="ChEBI" id="CHEBI:58332"/>
        <dbReference type="ChEBI" id="CHEBI:58608"/>
        <dbReference type="EC" id="2.7.7.41"/>
    </reaction>
</comment>
<evidence type="ECO:0000256" key="13">
    <source>
        <dbReference type="ARBA" id="ARBA00022989"/>
    </source>
</evidence>
<evidence type="ECO:0000256" key="16">
    <source>
        <dbReference type="ARBA" id="ARBA00023209"/>
    </source>
</evidence>
<dbReference type="GO" id="GO:0016024">
    <property type="term" value="P:CDP-diacylglycerol biosynthetic process"/>
    <property type="evidence" value="ECO:0007669"/>
    <property type="project" value="UniProtKB-UniPathway"/>
</dbReference>
<keyword evidence="10 18" id="KW-0808">Transferase</keyword>
<feature type="transmembrane region" description="Helical" evidence="19">
    <location>
        <begin position="141"/>
        <end position="160"/>
    </location>
</feature>
<keyword evidence="8" id="KW-1003">Cell membrane</keyword>
<dbReference type="Proteomes" id="UP000886339">
    <property type="component" value="Unassembled WGS sequence"/>
</dbReference>
<comment type="caution">
    <text evidence="20">The sequence shown here is derived from an EMBL/GenBank/DDBJ whole genome shotgun (WGS) entry which is preliminary data.</text>
</comment>
<accession>A0A831RUX7</accession>
<dbReference type="EMBL" id="DRLF01000204">
    <property type="protein sequence ID" value="HEC06324.1"/>
    <property type="molecule type" value="Genomic_DNA"/>
</dbReference>
<evidence type="ECO:0000256" key="6">
    <source>
        <dbReference type="ARBA" id="ARBA00012487"/>
    </source>
</evidence>